<dbReference type="InterPro" id="IPR011042">
    <property type="entry name" value="6-blade_b-propeller_TolB-like"/>
</dbReference>
<accession>A0A815ZPS3</accession>
<dbReference type="EMBL" id="CAJOBH010036469">
    <property type="protein sequence ID" value="CAF4305106.1"/>
    <property type="molecule type" value="Genomic_DNA"/>
</dbReference>
<feature type="non-terminal residue" evidence="1">
    <location>
        <position position="76"/>
    </location>
</feature>
<organism evidence="1 3">
    <name type="scientific">Rotaria magnacalcarata</name>
    <dbReference type="NCBI Taxonomy" id="392030"/>
    <lineage>
        <taxon>Eukaryota</taxon>
        <taxon>Metazoa</taxon>
        <taxon>Spiralia</taxon>
        <taxon>Gnathifera</taxon>
        <taxon>Rotifera</taxon>
        <taxon>Eurotatoria</taxon>
        <taxon>Bdelloidea</taxon>
        <taxon>Philodinida</taxon>
        <taxon>Philodinidae</taxon>
        <taxon>Rotaria</taxon>
    </lineage>
</organism>
<protein>
    <submittedName>
        <fullName evidence="1">Uncharacterized protein</fullName>
    </submittedName>
</protein>
<name>A0A815ZPS3_9BILA</name>
<dbReference type="Proteomes" id="UP000681967">
    <property type="component" value="Unassembled WGS sequence"/>
</dbReference>
<reference evidence="1" key="1">
    <citation type="submission" date="2021-02" db="EMBL/GenBank/DDBJ databases">
        <authorList>
            <person name="Nowell W R."/>
        </authorList>
    </citation>
    <scope>NUCLEOTIDE SEQUENCE</scope>
</reference>
<sequence length="76" mass="8958">MDEQKYLSLSDYIKHEVRRYQLGEKDGTPVAVCYDEGDELDLLNTSGYLFVDRDHSVYVSDYENNRVMKWVEDATE</sequence>
<evidence type="ECO:0000313" key="3">
    <source>
        <dbReference type="Proteomes" id="UP000663855"/>
    </source>
</evidence>
<gene>
    <name evidence="2" type="ORF">BYL167_LOCUS27659</name>
    <name evidence="1" type="ORF">CJN711_LOCUS33724</name>
</gene>
<evidence type="ECO:0000313" key="2">
    <source>
        <dbReference type="EMBL" id="CAF4305106.1"/>
    </source>
</evidence>
<evidence type="ECO:0000313" key="1">
    <source>
        <dbReference type="EMBL" id="CAF1588037.1"/>
    </source>
</evidence>
<proteinExistence type="predicted"/>
<comment type="caution">
    <text evidence="1">The sequence shown here is derived from an EMBL/GenBank/DDBJ whole genome shotgun (WGS) entry which is preliminary data.</text>
</comment>
<dbReference type="EMBL" id="CAJNOV010016282">
    <property type="protein sequence ID" value="CAF1588037.1"/>
    <property type="molecule type" value="Genomic_DNA"/>
</dbReference>
<dbReference type="AlphaFoldDB" id="A0A815ZPS3"/>
<dbReference type="Proteomes" id="UP000663855">
    <property type="component" value="Unassembled WGS sequence"/>
</dbReference>
<dbReference type="Gene3D" id="2.120.10.30">
    <property type="entry name" value="TolB, C-terminal domain"/>
    <property type="match status" value="1"/>
</dbReference>